<feature type="chain" id="PRO_5041500187" description="Putative beta-barrel assembly-enhancing protease" evidence="8">
    <location>
        <begin position="26"/>
        <end position="495"/>
    </location>
</feature>
<dbReference type="GO" id="GO:0016020">
    <property type="term" value="C:membrane"/>
    <property type="evidence" value="ECO:0007669"/>
    <property type="project" value="InterPro"/>
</dbReference>
<comment type="function">
    <text evidence="8">Functions as both a chaperone and a metalloprotease. Maintains the integrity of the outer membrane by promoting either the assembly or the elimination of outer membrane proteins, depending on their folding state.</text>
</comment>
<feature type="active site" description="Proton donor" evidence="8">
    <location>
        <position position="213"/>
    </location>
</feature>
<evidence type="ECO:0000256" key="6">
    <source>
        <dbReference type="ARBA" id="ARBA00022833"/>
    </source>
</evidence>
<evidence type="ECO:0000256" key="1">
    <source>
        <dbReference type="ARBA" id="ARBA00022670"/>
    </source>
</evidence>
<protein>
    <recommendedName>
        <fullName evidence="8">Putative beta-barrel assembly-enhancing protease</fullName>
        <ecNumber evidence="8">3.4.-.-</ecNumber>
    </recommendedName>
</protein>
<feature type="binding site" evidence="8">
    <location>
        <position position="142"/>
    </location>
    <ligand>
        <name>Zn(2+)</name>
        <dbReference type="ChEBI" id="CHEBI:29105"/>
        <note>catalytic</note>
    </ligand>
</feature>
<dbReference type="InterPro" id="IPR011990">
    <property type="entry name" value="TPR-like_helical_dom_sf"/>
</dbReference>
<dbReference type="GO" id="GO:0051603">
    <property type="term" value="P:proteolysis involved in protein catabolic process"/>
    <property type="evidence" value="ECO:0007669"/>
    <property type="project" value="TreeGrafter"/>
</dbReference>
<dbReference type="RefSeq" id="WP_017365892.1">
    <property type="nucleotide sequence ID" value="NZ_OX458332.1"/>
</dbReference>
<feature type="domain" description="Peptidase M48" evidence="9">
    <location>
        <begin position="79"/>
        <end position="269"/>
    </location>
</feature>
<dbReference type="EC" id="3.4.-.-" evidence="8"/>
<name>A0AA35UKL8_METCP</name>
<dbReference type="SUPFAM" id="SSF48452">
    <property type="entry name" value="TPR-like"/>
    <property type="match status" value="1"/>
</dbReference>
<proteinExistence type="inferred from homology"/>
<evidence type="ECO:0000256" key="8">
    <source>
        <dbReference type="HAMAP-Rule" id="MF_00997"/>
    </source>
</evidence>
<dbReference type="CDD" id="cd07333">
    <property type="entry name" value="M48C_bepA_like"/>
    <property type="match status" value="1"/>
</dbReference>
<evidence type="ECO:0000256" key="4">
    <source>
        <dbReference type="ARBA" id="ARBA00022764"/>
    </source>
</evidence>
<feature type="binding site" evidence="8">
    <location>
        <position position="209"/>
    </location>
    <ligand>
        <name>Zn(2+)</name>
        <dbReference type="ChEBI" id="CHEBI:29105"/>
        <note>catalytic</note>
    </ligand>
</feature>
<dbReference type="Gene3D" id="3.30.2010.10">
    <property type="entry name" value="Metalloproteases ('zincins'), catalytic domain"/>
    <property type="match status" value="1"/>
</dbReference>
<dbReference type="GO" id="GO:0004222">
    <property type="term" value="F:metalloendopeptidase activity"/>
    <property type="evidence" value="ECO:0007669"/>
    <property type="project" value="InterPro"/>
</dbReference>
<keyword evidence="2 8" id="KW-0479">Metal-binding</keyword>
<dbReference type="AlphaFoldDB" id="A0AA35UKL8"/>
<organism evidence="10 11">
    <name type="scientific">Methylococcus capsulatus</name>
    <dbReference type="NCBI Taxonomy" id="414"/>
    <lineage>
        <taxon>Bacteria</taxon>
        <taxon>Pseudomonadati</taxon>
        <taxon>Pseudomonadota</taxon>
        <taxon>Gammaproteobacteria</taxon>
        <taxon>Methylococcales</taxon>
        <taxon>Methylococcaceae</taxon>
        <taxon>Methylococcus</taxon>
    </lineage>
</organism>
<accession>A0AA35UKL8</accession>
<evidence type="ECO:0000313" key="10">
    <source>
        <dbReference type="EMBL" id="CAI8892785.1"/>
    </source>
</evidence>
<comment type="subcellular location">
    <subcellularLocation>
        <location evidence="8">Periplasm</location>
    </subcellularLocation>
</comment>
<dbReference type="Pfam" id="PF14559">
    <property type="entry name" value="TPR_19"/>
    <property type="match status" value="1"/>
</dbReference>
<sequence length="495" mass="54969" precursor="true">MTRPRRPARTLFQAVTALLAISLIAATLPAAGEPLNLELPDMGDSTGTLFTPQQEKALGEAFYRNLHLQVQINEDPEVTDYIQALGRKLVENSDTPGQPFYFFVVNQPVINAFAGPGGYIGVNSGLILITESESELASVLGHEIAHITQRHLYEAFQAAGRLSLPTAAAMLAGVLLGAGTGSSQLGQAAVIAATAASQQMQINFTRDNEAEADRVGMKILSGSNFDPRAMPTFFERMQQSTRFSTGRSTPEFLLTHPVTVSRIADTRGRAEQYPYKQYPDSFTYQIIRAKLHVQTTHNPQESVDYFTAISEVGTRQQQDVAHYGLALALVSQGKIGQGRPMLEDLIRRYPEQSHFFNALADAEREAKTYPAAFAIYEEALKRFPGNRALTLNYAQTLVRAGKPLEARKRLQDYLLHFPATPEVYELLAQAHSQLGNEAESHRYLAEAYYADGQTRNAILHLKLAQRAPGRDFQTDAAIEERLKELMEEQREEREK</sequence>
<reference evidence="10" key="1">
    <citation type="submission" date="2023-03" db="EMBL/GenBank/DDBJ databases">
        <authorList>
            <person name="Pearce D."/>
        </authorList>
    </citation>
    <scope>NUCLEOTIDE SEQUENCE</scope>
    <source>
        <strain evidence="10">Mc</strain>
    </source>
</reference>
<comment type="cofactor">
    <cofactor evidence="8">
        <name>Zn(2+)</name>
        <dbReference type="ChEBI" id="CHEBI:29105"/>
    </cofactor>
    <text evidence="8">Binds 1 zinc ion per subunit.</text>
</comment>
<dbReference type="GO" id="GO:0042597">
    <property type="term" value="C:periplasmic space"/>
    <property type="evidence" value="ECO:0007669"/>
    <property type="project" value="UniProtKB-SubCell"/>
</dbReference>
<keyword evidence="6 8" id="KW-0862">Zinc</keyword>
<feature type="signal peptide" evidence="8">
    <location>
        <begin position="1"/>
        <end position="25"/>
    </location>
</feature>
<gene>
    <name evidence="10" type="ORF">MCNOR_3288</name>
</gene>
<evidence type="ECO:0000256" key="7">
    <source>
        <dbReference type="ARBA" id="ARBA00023049"/>
    </source>
</evidence>
<dbReference type="InterPro" id="IPR030873">
    <property type="entry name" value="Protease_BepA"/>
</dbReference>
<evidence type="ECO:0000256" key="2">
    <source>
        <dbReference type="ARBA" id="ARBA00022723"/>
    </source>
</evidence>
<keyword evidence="4 8" id="KW-0574">Periplasm</keyword>
<dbReference type="PANTHER" id="PTHR22726">
    <property type="entry name" value="METALLOENDOPEPTIDASE OMA1"/>
    <property type="match status" value="1"/>
</dbReference>
<keyword evidence="7 8" id="KW-0482">Metalloprotease</keyword>
<keyword evidence="3 8" id="KW-0732">Signal</keyword>
<dbReference type="InterPro" id="IPR001915">
    <property type="entry name" value="Peptidase_M48"/>
</dbReference>
<evidence type="ECO:0000256" key="3">
    <source>
        <dbReference type="ARBA" id="ARBA00022729"/>
    </source>
</evidence>
<feature type="active site" evidence="8">
    <location>
        <position position="143"/>
    </location>
</feature>
<dbReference type="Gene3D" id="1.25.40.10">
    <property type="entry name" value="Tetratricopeptide repeat domain"/>
    <property type="match status" value="1"/>
</dbReference>
<dbReference type="PANTHER" id="PTHR22726:SF1">
    <property type="entry name" value="METALLOENDOPEPTIDASE OMA1, MITOCHONDRIAL"/>
    <property type="match status" value="1"/>
</dbReference>
<comment type="similarity">
    <text evidence="8">Belongs to the peptidase M48 family. BepA subfamily.</text>
</comment>
<dbReference type="HAMAP" id="MF_00997">
    <property type="entry name" value="Protease_BepA"/>
    <property type="match status" value="1"/>
</dbReference>
<evidence type="ECO:0000259" key="9">
    <source>
        <dbReference type="Pfam" id="PF01435"/>
    </source>
</evidence>
<dbReference type="Pfam" id="PF01435">
    <property type="entry name" value="Peptidase_M48"/>
    <property type="match status" value="1"/>
</dbReference>
<keyword evidence="1 8" id="KW-0645">Protease</keyword>
<dbReference type="EMBL" id="OX458332">
    <property type="protein sequence ID" value="CAI8892785.1"/>
    <property type="molecule type" value="Genomic_DNA"/>
</dbReference>
<evidence type="ECO:0000256" key="5">
    <source>
        <dbReference type="ARBA" id="ARBA00022801"/>
    </source>
</evidence>
<dbReference type="InterPro" id="IPR051156">
    <property type="entry name" value="Mito/Outer_Membr_Metalloprot"/>
</dbReference>
<evidence type="ECO:0000313" key="11">
    <source>
        <dbReference type="Proteomes" id="UP001158598"/>
    </source>
</evidence>
<dbReference type="GO" id="GO:0008270">
    <property type="term" value="F:zinc ion binding"/>
    <property type="evidence" value="ECO:0007669"/>
    <property type="project" value="UniProtKB-UniRule"/>
</dbReference>
<dbReference type="Proteomes" id="UP001158598">
    <property type="component" value="Chromosome"/>
</dbReference>
<feature type="binding site" evidence="8">
    <location>
        <position position="146"/>
    </location>
    <ligand>
        <name>Zn(2+)</name>
        <dbReference type="ChEBI" id="CHEBI:29105"/>
        <note>catalytic</note>
    </ligand>
</feature>
<keyword evidence="5 8" id="KW-0378">Hydrolase</keyword>